<gene>
    <name evidence="2" type="ORF">KS4_27970</name>
</gene>
<accession>A0A517YWW0</accession>
<dbReference type="EMBL" id="CP036425">
    <property type="protein sequence ID" value="QDU34723.1"/>
    <property type="molecule type" value="Genomic_DNA"/>
</dbReference>
<proteinExistence type="predicted"/>
<dbReference type="KEGG" id="pcor:KS4_27970"/>
<organism evidence="2 3">
    <name type="scientific">Poriferisphaera corsica</name>
    <dbReference type="NCBI Taxonomy" id="2528020"/>
    <lineage>
        <taxon>Bacteria</taxon>
        <taxon>Pseudomonadati</taxon>
        <taxon>Planctomycetota</taxon>
        <taxon>Phycisphaerae</taxon>
        <taxon>Phycisphaerales</taxon>
        <taxon>Phycisphaeraceae</taxon>
        <taxon>Poriferisphaera</taxon>
    </lineage>
</organism>
<keyword evidence="1" id="KW-0812">Transmembrane</keyword>
<sequence>MSVMAVQKEQIVEHVKNHVVDGHIGEDFECLNCGYNLRTLAVEGDCPECGMGVKVSLRKDLLRDASPAWLMMIVRGLKLLRLGVILAFPMLYIGVVVGTVGFFHLLQKQSGREEPTKDRNLRLAAQGLLSIGAMGFIGVMVSIGWAVFAMERGMFTEVPYFDVLFLGVHAVYLLGVLLAWRNVRVLGERIPDDKLINGCKRVTWEWIGAAGGILGIGLLANIGNVIYTQYGHYNWLYAPVLMGFVCLILLWLWWRTVKFCGIVIESVGEVIRP</sequence>
<dbReference type="AlphaFoldDB" id="A0A517YWW0"/>
<feature type="transmembrane region" description="Helical" evidence="1">
    <location>
        <begin position="202"/>
        <end position="223"/>
    </location>
</feature>
<keyword evidence="1" id="KW-0472">Membrane</keyword>
<dbReference type="Proteomes" id="UP000317369">
    <property type="component" value="Chromosome"/>
</dbReference>
<protein>
    <submittedName>
        <fullName evidence="2">Uncharacterized protein</fullName>
    </submittedName>
</protein>
<feature type="transmembrane region" description="Helical" evidence="1">
    <location>
        <begin position="160"/>
        <end position="181"/>
    </location>
</feature>
<keyword evidence="1" id="KW-1133">Transmembrane helix</keyword>
<feature type="transmembrane region" description="Helical" evidence="1">
    <location>
        <begin position="235"/>
        <end position="254"/>
    </location>
</feature>
<feature type="transmembrane region" description="Helical" evidence="1">
    <location>
        <begin position="127"/>
        <end position="148"/>
    </location>
</feature>
<evidence type="ECO:0000313" key="3">
    <source>
        <dbReference type="Proteomes" id="UP000317369"/>
    </source>
</evidence>
<reference evidence="2 3" key="1">
    <citation type="submission" date="2019-02" db="EMBL/GenBank/DDBJ databases">
        <title>Deep-cultivation of Planctomycetes and their phenomic and genomic characterization uncovers novel biology.</title>
        <authorList>
            <person name="Wiegand S."/>
            <person name="Jogler M."/>
            <person name="Boedeker C."/>
            <person name="Pinto D."/>
            <person name="Vollmers J."/>
            <person name="Rivas-Marin E."/>
            <person name="Kohn T."/>
            <person name="Peeters S.H."/>
            <person name="Heuer A."/>
            <person name="Rast P."/>
            <person name="Oberbeckmann S."/>
            <person name="Bunk B."/>
            <person name="Jeske O."/>
            <person name="Meyerdierks A."/>
            <person name="Storesund J.E."/>
            <person name="Kallscheuer N."/>
            <person name="Luecker S."/>
            <person name="Lage O.M."/>
            <person name="Pohl T."/>
            <person name="Merkel B.J."/>
            <person name="Hornburger P."/>
            <person name="Mueller R.-W."/>
            <person name="Bruemmer F."/>
            <person name="Labrenz M."/>
            <person name="Spormann A.M."/>
            <person name="Op den Camp H."/>
            <person name="Overmann J."/>
            <person name="Amann R."/>
            <person name="Jetten M.S.M."/>
            <person name="Mascher T."/>
            <person name="Medema M.H."/>
            <person name="Devos D.P."/>
            <person name="Kaster A.-K."/>
            <person name="Ovreas L."/>
            <person name="Rohde M."/>
            <person name="Galperin M.Y."/>
            <person name="Jogler C."/>
        </authorList>
    </citation>
    <scope>NUCLEOTIDE SEQUENCE [LARGE SCALE GENOMIC DNA]</scope>
    <source>
        <strain evidence="2 3">KS4</strain>
    </source>
</reference>
<feature type="transmembrane region" description="Helical" evidence="1">
    <location>
        <begin position="79"/>
        <end position="106"/>
    </location>
</feature>
<evidence type="ECO:0000256" key="1">
    <source>
        <dbReference type="SAM" id="Phobius"/>
    </source>
</evidence>
<evidence type="ECO:0000313" key="2">
    <source>
        <dbReference type="EMBL" id="QDU34723.1"/>
    </source>
</evidence>
<name>A0A517YWW0_9BACT</name>
<keyword evidence="3" id="KW-1185">Reference proteome</keyword>